<feature type="transmembrane region" description="Helical" evidence="8">
    <location>
        <begin position="47"/>
        <end position="67"/>
    </location>
</feature>
<feature type="domain" description="Csd3-like second N-terminal" evidence="10">
    <location>
        <begin position="274"/>
        <end position="395"/>
    </location>
</feature>
<dbReference type="AlphaFoldDB" id="L0DZQ4"/>
<dbReference type="EMBL" id="CP003989">
    <property type="protein sequence ID" value="AGA35079.1"/>
    <property type="molecule type" value="Genomic_DNA"/>
</dbReference>
<dbReference type="InterPro" id="IPR016047">
    <property type="entry name" value="M23ase_b-sheet_dom"/>
</dbReference>
<evidence type="ECO:0000313" key="12">
    <source>
        <dbReference type="Proteomes" id="UP000010809"/>
    </source>
</evidence>
<proteinExistence type="predicted"/>
<evidence type="ECO:0000256" key="5">
    <source>
        <dbReference type="ARBA" id="ARBA00022801"/>
    </source>
</evidence>
<evidence type="ECO:0000256" key="1">
    <source>
        <dbReference type="ARBA" id="ARBA00001947"/>
    </source>
</evidence>
<dbReference type="GO" id="GO:0030313">
    <property type="term" value="C:cell envelope"/>
    <property type="evidence" value="ECO:0007669"/>
    <property type="project" value="UniProtKB-SubCell"/>
</dbReference>
<comment type="subcellular location">
    <subcellularLocation>
        <location evidence="2">Cell envelope</location>
    </subcellularLocation>
</comment>
<evidence type="ECO:0000256" key="4">
    <source>
        <dbReference type="ARBA" id="ARBA00022723"/>
    </source>
</evidence>
<dbReference type="PANTHER" id="PTHR21666">
    <property type="entry name" value="PEPTIDASE-RELATED"/>
    <property type="match status" value="1"/>
</dbReference>
<evidence type="ECO:0000256" key="7">
    <source>
        <dbReference type="ARBA" id="ARBA00023049"/>
    </source>
</evidence>
<evidence type="ECO:0000259" key="9">
    <source>
        <dbReference type="Pfam" id="PF01551"/>
    </source>
</evidence>
<dbReference type="GO" id="GO:0006508">
    <property type="term" value="P:proteolysis"/>
    <property type="evidence" value="ECO:0007669"/>
    <property type="project" value="UniProtKB-KW"/>
</dbReference>
<evidence type="ECO:0000256" key="6">
    <source>
        <dbReference type="ARBA" id="ARBA00022833"/>
    </source>
</evidence>
<organism evidence="11 12">
    <name type="scientific">Thioalkalivibrio nitratireducens (strain DSM 14787 / UNIQEM 213 / ALEN2)</name>
    <dbReference type="NCBI Taxonomy" id="1255043"/>
    <lineage>
        <taxon>Bacteria</taxon>
        <taxon>Pseudomonadati</taxon>
        <taxon>Pseudomonadota</taxon>
        <taxon>Gammaproteobacteria</taxon>
        <taxon>Chromatiales</taxon>
        <taxon>Ectothiorhodospiraceae</taxon>
        <taxon>Thioalkalivibrio</taxon>
    </lineage>
</organism>
<protein>
    <submittedName>
        <fullName evidence="11">Peptidase M23-like protein</fullName>
    </submittedName>
</protein>
<dbReference type="KEGG" id="tni:TVNIR_3443"/>
<keyword evidence="7" id="KW-0482">Metalloprotease</keyword>
<dbReference type="PANTHER" id="PTHR21666:SF288">
    <property type="entry name" value="CELL DIVISION PROTEIN YTFB"/>
    <property type="match status" value="1"/>
</dbReference>
<keyword evidence="6" id="KW-0862">Zinc</keyword>
<comment type="cofactor">
    <cofactor evidence="1">
        <name>Zn(2+)</name>
        <dbReference type="ChEBI" id="CHEBI:29105"/>
    </cofactor>
</comment>
<feature type="domain" description="M23ase beta-sheet core" evidence="9">
    <location>
        <begin position="406"/>
        <end position="502"/>
    </location>
</feature>
<keyword evidence="8" id="KW-0812">Transmembrane</keyword>
<dbReference type="Gene3D" id="3.10.450.350">
    <property type="match status" value="2"/>
</dbReference>
<evidence type="ECO:0000256" key="3">
    <source>
        <dbReference type="ARBA" id="ARBA00022670"/>
    </source>
</evidence>
<keyword evidence="3" id="KW-0645">Protease</keyword>
<dbReference type="InterPro" id="IPR050570">
    <property type="entry name" value="Cell_wall_metabolism_enzyme"/>
</dbReference>
<dbReference type="GO" id="GO:0004222">
    <property type="term" value="F:metalloendopeptidase activity"/>
    <property type="evidence" value="ECO:0007669"/>
    <property type="project" value="TreeGrafter"/>
</dbReference>
<keyword evidence="4" id="KW-0479">Metal-binding</keyword>
<dbReference type="CDD" id="cd12797">
    <property type="entry name" value="M23_peptidase"/>
    <property type="match status" value="1"/>
</dbReference>
<accession>L0DZQ4</accession>
<dbReference type="InterPro" id="IPR045834">
    <property type="entry name" value="Csd3_N2"/>
</dbReference>
<sequence>MTAAAGMAIVAAVSGEGDRMLRSRGRIYMETGANRLSFREPRRHRRIPLLVSVLMLGGLGLGFAAYLEPTQTASAPVQSADDTLRAPLERTQIEIAPLPAPLATVGEAPAGVVKLPRDMFPEAEHNHGSSEAAQAPPIELARPHVPDAPAPLSLGIAADAAPTPEIAGSEPEPASMDDGLAWEDYVVAPGDSLSGIFSELGIHSQLRPVLAIGGDAADLKRLHPGERLRAGTRDGQLETLIYEPRGDHFVEITRDATDGEFVATRHAHEVETRRRMVHALIEQSLFLDGSRAGLSDATLVQIADVFGWDIDFAWDIREGDRLSVIYERIYRDGEYLRDGPVLAAEFQNRGRTLRALRYAPEGQGPDYFTPDGESMRQAFIRTPVDVGRISSHFGPRRHPILGYTRQHQGVDYAAPTGTPIRAAGNGRIVHRGNRGGYGKTVVIDHGNNRKTLYAHMNGFRSGQSVGSRVRQGEIIGYVGMTGLATGPHLHYEFHLHGEPVNPVTVDLPRGDPLPKGQLEAFRKETAPLLAAIDTLRETQLAEGPPGAGSH</sequence>
<evidence type="ECO:0000256" key="8">
    <source>
        <dbReference type="SAM" id="Phobius"/>
    </source>
</evidence>
<dbReference type="Gene3D" id="2.70.70.10">
    <property type="entry name" value="Glucose Permease (Domain IIA)"/>
    <property type="match status" value="1"/>
</dbReference>
<name>L0DZQ4_THIND</name>
<dbReference type="eggNOG" id="COG0739">
    <property type="taxonomic scope" value="Bacteria"/>
</dbReference>
<keyword evidence="8" id="KW-0472">Membrane</keyword>
<dbReference type="GO" id="GO:0046872">
    <property type="term" value="F:metal ion binding"/>
    <property type="evidence" value="ECO:0007669"/>
    <property type="project" value="UniProtKB-KW"/>
</dbReference>
<dbReference type="Pfam" id="PF01551">
    <property type="entry name" value="Peptidase_M23"/>
    <property type="match status" value="1"/>
</dbReference>
<reference evidence="11" key="1">
    <citation type="submission" date="2015-12" db="EMBL/GenBank/DDBJ databases">
        <authorList>
            <person name="Tikhonova T.V."/>
            <person name="Pavlov A.R."/>
            <person name="Beletsky A.V."/>
            <person name="Mardanov A.V."/>
            <person name="Sorokin D.Y."/>
            <person name="Ravin N.V."/>
            <person name="Popov V.O."/>
        </authorList>
    </citation>
    <scope>NUCLEOTIDE SEQUENCE</scope>
    <source>
        <strain evidence="11">DSM 14787</strain>
    </source>
</reference>
<keyword evidence="12" id="KW-1185">Reference proteome</keyword>
<evidence type="ECO:0000313" key="11">
    <source>
        <dbReference type="EMBL" id="AGA35079.1"/>
    </source>
</evidence>
<keyword evidence="8" id="KW-1133">Transmembrane helix</keyword>
<evidence type="ECO:0000256" key="2">
    <source>
        <dbReference type="ARBA" id="ARBA00004196"/>
    </source>
</evidence>
<dbReference type="STRING" id="1255043.TVNIR_3443"/>
<dbReference type="PATRIC" id="fig|1255043.3.peg.3474"/>
<keyword evidence="5" id="KW-0378">Hydrolase</keyword>
<dbReference type="Proteomes" id="UP000010809">
    <property type="component" value="Chromosome"/>
</dbReference>
<evidence type="ECO:0000259" key="10">
    <source>
        <dbReference type="Pfam" id="PF19425"/>
    </source>
</evidence>
<dbReference type="SUPFAM" id="SSF51261">
    <property type="entry name" value="Duplicated hybrid motif"/>
    <property type="match status" value="1"/>
</dbReference>
<dbReference type="Pfam" id="PF19425">
    <property type="entry name" value="Csd3_N2"/>
    <property type="match status" value="1"/>
</dbReference>
<gene>
    <name evidence="11" type="ordered locus">TVNIR_3443</name>
</gene>
<dbReference type="InterPro" id="IPR011055">
    <property type="entry name" value="Dup_hybrid_motif"/>
</dbReference>
<dbReference type="HOGENOM" id="CLU_026846_3_2_6"/>